<protein>
    <submittedName>
        <fullName evidence="1">Uncharacterized protein</fullName>
    </submittedName>
</protein>
<feature type="non-terminal residue" evidence="1">
    <location>
        <position position="1"/>
    </location>
</feature>
<name>A0A0C3PRE2_PHLG1</name>
<accession>A0A0C3PRE2</accession>
<evidence type="ECO:0000313" key="1">
    <source>
        <dbReference type="EMBL" id="KIP09763.1"/>
    </source>
</evidence>
<dbReference type="EMBL" id="KN840462">
    <property type="protein sequence ID" value="KIP09763.1"/>
    <property type="molecule type" value="Genomic_DNA"/>
</dbReference>
<keyword evidence="2" id="KW-1185">Reference proteome</keyword>
<organism evidence="1 2">
    <name type="scientific">Phlebiopsis gigantea (strain 11061_1 CR5-6)</name>
    <name type="common">White-rot fungus</name>
    <name type="synonym">Peniophora gigantea</name>
    <dbReference type="NCBI Taxonomy" id="745531"/>
    <lineage>
        <taxon>Eukaryota</taxon>
        <taxon>Fungi</taxon>
        <taxon>Dikarya</taxon>
        <taxon>Basidiomycota</taxon>
        <taxon>Agaricomycotina</taxon>
        <taxon>Agaricomycetes</taxon>
        <taxon>Polyporales</taxon>
        <taxon>Phanerochaetaceae</taxon>
        <taxon>Phlebiopsis</taxon>
    </lineage>
</organism>
<sequence length="148" mass="15520">MAPTEFSVRLQKGITGGFAPPTPSAIFTIDGAPGRPELHITSAVRPHGTPSLQDALPKSLSASDANTQQLVGELYSILKSLPTEQPPGSEDIYRADVGIAFASGDFTWMNGGPRGCGGGTSSVHATPEEKTKFKRAVEIVETLVEKAT</sequence>
<reference evidence="1 2" key="1">
    <citation type="journal article" date="2014" name="PLoS Genet.">
        <title>Analysis of the Phlebiopsis gigantea genome, transcriptome and secretome provides insight into its pioneer colonization strategies of wood.</title>
        <authorList>
            <person name="Hori C."/>
            <person name="Ishida T."/>
            <person name="Igarashi K."/>
            <person name="Samejima M."/>
            <person name="Suzuki H."/>
            <person name="Master E."/>
            <person name="Ferreira P."/>
            <person name="Ruiz-Duenas F.J."/>
            <person name="Held B."/>
            <person name="Canessa P."/>
            <person name="Larrondo L.F."/>
            <person name="Schmoll M."/>
            <person name="Druzhinina I.S."/>
            <person name="Kubicek C.P."/>
            <person name="Gaskell J.A."/>
            <person name="Kersten P."/>
            <person name="St John F."/>
            <person name="Glasner J."/>
            <person name="Sabat G."/>
            <person name="Splinter BonDurant S."/>
            <person name="Syed K."/>
            <person name="Yadav J."/>
            <person name="Mgbeahuruike A.C."/>
            <person name="Kovalchuk A."/>
            <person name="Asiegbu F.O."/>
            <person name="Lackner G."/>
            <person name="Hoffmeister D."/>
            <person name="Rencoret J."/>
            <person name="Gutierrez A."/>
            <person name="Sun H."/>
            <person name="Lindquist E."/>
            <person name="Barry K."/>
            <person name="Riley R."/>
            <person name="Grigoriev I.V."/>
            <person name="Henrissat B."/>
            <person name="Kues U."/>
            <person name="Berka R.M."/>
            <person name="Martinez A.T."/>
            <person name="Covert S.F."/>
            <person name="Blanchette R.A."/>
            <person name="Cullen D."/>
        </authorList>
    </citation>
    <scope>NUCLEOTIDE SEQUENCE [LARGE SCALE GENOMIC DNA]</scope>
    <source>
        <strain evidence="1 2">11061_1 CR5-6</strain>
    </source>
</reference>
<dbReference type="OrthoDB" id="5366606at2759"/>
<dbReference type="AlphaFoldDB" id="A0A0C3PRE2"/>
<dbReference type="Proteomes" id="UP000053257">
    <property type="component" value="Unassembled WGS sequence"/>
</dbReference>
<dbReference type="HOGENOM" id="CLU_150802_0_0_1"/>
<proteinExistence type="predicted"/>
<gene>
    <name evidence="1" type="ORF">PHLGIDRAFT_102312</name>
</gene>
<evidence type="ECO:0000313" key="2">
    <source>
        <dbReference type="Proteomes" id="UP000053257"/>
    </source>
</evidence>